<evidence type="ECO:0000256" key="8">
    <source>
        <dbReference type="ARBA" id="ARBA00022723"/>
    </source>
</evidence>
<feature type="compositionally biased region" description="Basic residues" evidence="17">
    <location>
        <begin position="458"/>
        <end position="469"/>
    </location>
</feature>
<evidence type="ECO:0000256" key="11">
    <source>
        <dbReference type="ARBA" id="ARBA00022840"/>
    </source>
</evidence>
<dbReference type="CDD" id="cd00143">
    <property type="entry name" value="PP2Cc"/>
    <property type="match status" value="1"/>
</dbReference>
<dbReference type="InterPro" id="IPR029787">
    <property type="entry name" value="Nucleotide_cyclase"/>
</dbReference>
<dbReference type="InterPro" id="IPR032675">
    <property type="entry name" value="LRR_dom_sf"/>
</dbReference>
<keyword evidence="14" id="KW-0456">Lyase</keyword>
<feature type="region of interest" description="Disordered" evidence="17">
    <location>
        <begin position="1933"/>
        <end position="1960"/>
    </location>
</feature>
<keyword evidence="10" id="KW-0547">Nucleotide-binding</keyword>
<dbReference type="PANTHER" id="PTHR45712">
    <property type="entry name" value="AGAP008170-PA"/>
    <property type="match status" value="1"/>
</dbReference>
<keyword evidence="11" id="KW-0067">ATP-binding</keyword>
<dbReference type="PROSITE" id="PS51746">
    <property type="entry name" value="PPM_2"/>
    <property type="match status" value="1"/>
</dbReference>
<evidence type="ECO:0000313" key="22">
    <source>
        <dbReference type="Proteomes" id="UP000606974"/>
    </source>
</evidence>
<dbReference type="PROSITE" id="PS50200">
    <property type="entry name" value="RA"/>
    <property type="match status" value="1"/>
</dbReference>
<keyword evidence="7" id="KW-0433">Leucine-rich repeat</keyword>
<dbReference type="SMART" id="SM00044">
    <property type="entry name" value="CYCc"/>
    <property type="match status" value="1"/>
</dbReference>
<dbReference type="InterPro" id="IPR036457">
    <property type="entry name" value="PPM-type-like_dom_sf"/>
</dbReference>
<evidence type="ECO:0000256" key="12">
    <source>
        <dbReference type="ARBA" id="ARBA00022842"/>
    </source>
</evidence>
<dbReference type="PANTHER" id="PTHR45712:SF22">
    <property type="entry name" value="INSULIN-LIKE GROWTH FACTOR-BINDING PROTEIN COMPLEX ACID LABILE SUBUNIT"/>
    <property type="match status" value="1"/>
</dbReference>
<proteinExistence type="inferred from homology"/>
<keyword evidence="22" id="KW-1185">Reference proteome</keyword>
<evidence type="ECO:0000256" key="17">
    <source>
        <dbReference type="SAM" id="MobiDB-lite"/>
    </source>
</evidence>
<keyword evidence="12" id="KW-0460">Magnesium</keyword>
<dbReference type="FunFam" id="3.80.10.10:FF:000305">
    <property type="entry name" value="Adenylate cyclase AcyA"/>
    <property type="match status" value="1"/>
</dbReference>
<evidence type="ECO:0000256" key="16">
    <source>
        <dbReference type="ARBA" id="ARBA00032637"/>
    </source>
</evidence>
<reference evidence="21" key="1">
    <citation type="submission" date="2020-02" db="EMBL/GenBank/DDBJ databases">
        <authorList>
            <person name="Palmer J.M."/>
        </authorList>
    </citation>
    <scope>NUCLEOTIDE SEQUENCE</scope>
    <source>
        <strain evidence="21">EPUS1.4</strain>
        <tissue evidence="21">Thallus</tissue>
    </source>
</reference>
<dbReference type="InterPro" id="IPR000159">
    <property type="entry name" value="RA_dom"/>
</dbReference>
<dbReference type="FunFam" id="3.80.10.10:FF:000220">
    <property type="entry name" value="Adenylate cyclase AcyA"/>
    <property type="match status" value="1"/>
</dbReference>
<dbReference type="InterPro" id="IPR001932">
    <property type="entry name" value="PPM-type_phosphatase-like_dom"/>
</dbReference>
<dbReference type="GO" id="GO:0035556">
    <property type="term" value="P:intracellular signal transduction"/>
    <property type="evidence" value="ECO:0007669"/>
    <property type="project" value="InterPro"/>
</dbReference>
<dbReference type="SMART" id="SM00365">
    <property type="entry name" value="LRR_SD22"/>
    <property type="match status" value="6"/>
</dbReference>
<dbReference type="CDD" id="cd17214">
    <property type="entry name" value="RA_CYR1_like"/>
    <property type="match status" value="1"/>
</dbReference>
<dbReference type="InterPro" id="IPR013716">
    <property type="entry name" value="Adenylate_cyclase_G-a-bd"/>
</dbReference>
<accession>A0A8H7AT78</accession>
<protein>
    <recommendedName>
        <fullName evidence="6">Adenylate cyclase</fullName>
        <ecNumber evidence="5">4.6.1.1</ecNumber>
    </recommendedName>
    <alternativeName>
        <fullName evidence="15">ATP pyrophosphate-lyase</fullName>
    </alternativeName>
    <alternativeName>
        <fullName evidence="16">Adenylyl cyclase</fullName>
    </alternativeName>
</protein>
<dbReference type="Pfam" id="PF00481">
    <property type="entry name" value="PP2C"/>
    <property type="match status" value="1"/>
</dbReference>
<comment type="function">
    <text evidence="3">Plays essential roles in regulation of cellular metabolism by catalyzing the synthesis of a second messenger, cAMP.</text>
</comment>
<dbReference type="PROSITE" id="PS50125">
    <property type="entry name" value="GUANYLATE_CYCLASE_2"/>
    <property type="match status" value="1"/>
</dbReference>
<feature type="compositionally biased region" description="Low complexity" evidence="17">
    <location>
        <begin position="334"/>
        <end position="350"/>
    </location>
</feature>
<feature type="region of interest" description="Disordered" evidence="17">
    <location>
        <begin position="260"/>
        <end position="486"/>
    </location>
</feature>
<feature type="region of interest" description="Disordered" evidence="17">
    <location>
        <begin position="1062"/>
        <end position="1085"/>
    </location>
</feature>
<evidence type="ECO:0000256" key="6">
    <source>
        <dbReference type="ARBA" id="ARBA00021420"/>
    </source>
</evidence>
<feature type="compositionally biased region" description="Polar residues" evidence="17">
    <location>
        <begin position="47"/>
        <end position="64"/>
    </location>
</feature>
<comment type="similarity">
    <text evidence="4">Belongs to the adenylyl cyclase class-3 family.</text>
</comment>
<dbReference type="OrthoDB" id="2021138at2759"/>
<keyword evidence="9" id="KW-0677">Repeat</keyword>
<dbReference type="InterPro" id="IPR048580">
    <property type="entry name" value="CYAA_C"/>
</dbReference>
<feature type="domain" description="Guanylate cyclase" evidence="18">
    <location>
        <begin position="1705"/>
        <end position="1842"/>
    </location>
</feature>
<dbReference type="Pfam" id="PF21187">
    <property type="entry name" value="CYAA_C"/>
    <property type="match status" value="1"/>
</dbReference>
<dbReference type="SMART" id="SM00369">
    <property type="entry name" value="LRR_TYP"/>
    <property type="match status" value="11"/>
</dbReference>
<feature type="domain" description="PPM-type phosphatase" evidence="20">
    <location>
        <begin position="1367"/>
        <end position="1645"/>
    </location>
</feature>
<dbReference type="GO" id="GO:0000287">
    <property type="term" value="F:magnesium ion binding"/>
    <property type="evidence" value="ECO:0007669"/>
    <property type="project" value="InterPro"/>
</dbReference>
<evidence type="ECO:0000256" key="1">
    <source>
        <dbReference type="ARBA" id="ARBA00001593"/>
    </source>
</evidence>
<dbReference type="Pfam" id="PF13855">
    <property type="entry name" value="LRR_8"/>
    <property type="match status" value="2"/>
</dbReference>
<gene>
    <name evidence="21" type="ORF">GJ744_010520</name>
</gene>
<feature type="compositionally biased region" description="Low complexity" evidence="17">
    <location>
        <begin position="179"/>
        <end position="196"/>
    </location>
</feature>
<comment type="cofactor">
    <cofactor evidence="2">
        <name>Mg(2+)</name>
        <dbReference type="ChEBI" id="CHEBI:18420"/>
    </cofactor>
</comment>
<evidence type="ECO:0000256" key="5">
    <source>
        <dbReference type="ARBA" id="ARBA00012201"/>
    </source>
</evidence>
<dbReference type="EMBL" id="JAACFV010000007">
    <property type="protein sequence ID" value="KAF7513124.1"/>
    <property type="molecule type" value="Genomic_DNA"/>
</dbReference>
<feature type="compositionally biased region" description="Polar residues" evidence="17">
    <location>
        <begin position="318"/>
        <end position="329"/>
    </location>
</feature>
<comment type="catalytic activity">
    <reaction evidence="1">
        <text>ATP = 3',5'-cyclic AMP + diphosphate</text>
        <dbReference type="Rhea" id="RHEA:15389"/>
        <dbReference type="ChEBI" id="CHEBI:30616"/>
        <dbReference type="ChEBI" id="CHEBI:33019"/>
        <dbReference type="ChEBI" id="CHEBI:58165"/>
        <dbReference type="EC" id="4.6.1.1"/>
    </reaction>
</comment>
<evidence type="ECO:0000256" key="3">
    <source>
        <dbReference type="ARBA" id="ARBA00003896"/>
    </source>
</evidence>
<dbReference type="Gene3D" id="3.80.10.10">
    <property type="entry name" value="Ribonuclease Inhibitor"/>
    <property type="match status" value="4"/>
</dbReference>
<evidence type="ECO:0000256" key="7">
    <source>
        <dbReference type="ARBA" id="ARBA00022614"/>
    </source>
</evidence>
<dbReference type="GO" id="GO:0006171">
    <property type="term" value="P:cAMP biosynthetic process"/>
    <property type="evidence" value="ECO:0007669"/>
    <property type="project" value="UniProtKB-KW"/>
</dbReference>
<feature type="region of interest" description="Disordered" evidence="17">
    <location>
        <begin position="1"/>
        <end position="247"/>
    </location>
</feature>
<dbReference type="Gene3D" id="3.30.70.1230">
    <property type="entry name" value="Nucleotide cyclase"/>
    <property type="match status" value="1"/>
</dbReference>
<organism evidence="21 22">
    <name type="scientific">Endocarpon pusillum</name>
    <dbReference type="NCBI Taxonomy" id="364733"/>
    <lineage>
        <taxon>Eukaryota</taxon>
        <taxon>Fungi</taxon>
        <taxon>Dikarya</taxon>
        <taxon>Ascomycota</taxon>
        <taxon>Pezizomycotina</taxon>
        <taxon>Eurotiomycetes</taxon>
        <taxon>Chaetothyriomycetidae</taxon>
        <taxon>Verrucariales</taxon>
        <taxon>Verrucariaceae</taxon>
        <taxon>Endocarpon</taxon>
    </lineage>
</organism>
<evidence type="ECO:0000259" key="20">
    <source>
        <dbReference type="PROSITE" id="PS51746"/>
    </source>
</evidence>
<feature type="compositionally biased region" description="Basic and acidic residues" evidence="17">
    <location>
        <begin position="415"/>
        <end position="427"/>
    </location>
</feature>
<feature type="compositionally biased region" description="Polar residues" evidence="17">
    <location>
        <begin position="86"/>
        <end position="97"/>
    </location>
</feature>
<sequence length="2104" mass="233201">MTKREPSAKNGFGSSGTHENMRGGFGGSFRGGPLKIGRNDRIDEEPQFSTSMFLPSSSPEVSPTDQKHFSRSAHYRGGVMGAGDSLSPTSVPPQNKASIAPWDDPSSLDSIAPWDTDPAPSRAKQALRNNSFYHDTPGQALAPCDADRTPRANTGEFSDNKLCDQDVRRPSVASANTTSSQGSGSKISSGGKFQKSLKGIFGEDPSGSREASVTNLATQNNSKARKGSDSIDIPSRPHTPVPPADVTPWAYQYFEDVSNYGDAPVRSNPIGQEPGEANNNAPASKDHHPRSLLHRHTRSKEEPSRSHPMPPISHPVRPSTSRELSTTNLPFGRSSTFTSTPASSSTTLQSVRNSSPSRAMTDRDFSERKAPTAKPEKKGLRSLFSRHKHHEKDLAKTSNDSERSLQEPVGKNKPLHAEPPSDKRGRETSMASTDSGATIKPTENMESFDRRSTNTSKTSHRFPRIHPKRGMSYEGHSGERARQVSQAQQQPVGMFSLDTDLDNMSGIISQPKPTSPGPTAAEMFAGPTSRDGHGSMQDPAAPAWDAPDSWAVKKHDEDILGALPEVDENGLPAIEENDGKSYCMRVFRTDSTFATISTSINATVADILSMLAKKSVLQDTIENYHLVLRKHDLSRQLQNGERPVAMQKKMLEQAGYESSDRIEEVGREDNSYLCRFTFTHRKLTGYGSALDKDPGFSKMQKFSHVDLQGRSLVTIPITLYKKASEIISINLSRNLALDVPRDFIQACINLREIKFSGNEARRLPASLSWASRLTVLDISNNRLEQLESAELDRLSSLVSIKMANNKLSELPPYFAKFRHLRSLLMSSNNFTRFPGLICGMKSLVDLDISFNKISALTNIGQITTLERLWVTNNDLKGPLNETIKNMINLKEIDARFNGITNIDNATLLPNLETLLVGHNGISTFAGSFPKLRSLVMDHCPVTSFDIDSPMPTLVSINLASAKLPSFKDSMFDNMPNLQKLYLDKNHFINMPLQIGRLSKLEHFSIAKNPLNTIPPSIGNLTELRFLNLRECNLKSLPSEIWYCLKLETLNVSSNVLESFPKMGTAPPQANAHTTPATTPGLSSSPSFEELGKLEDFGHRRPSQASGMLSIGSSPASSQRKGSAVSGYVQAGRKASVVSKTATDGTMTPVTRKDSNISQSKFSNTFAGSMKYLHLADNRLEDDIFRELYMLPELRLLNLSYNELTDLPQGVLRRFANLTELYLSGNELTTLPSDDLEEGSNLKILHLNANKFQVLPAELCKVHKLTILDLGSNFLKYNVSNWPYDWNWNYNRNLKYLNFSGNKRLEIKPASSHQSSTAQNGVDLTSFSSLHYLRVLGLMDVTLTIPTTPEPTEDRRVRLSASLAGQISYGVADTIGRHEHLSILDMVIPRFRGREEETLVGLFDGQPLSSGGSKIAKYLHESFREMFIEELARLSDDDTGPLDALRRTFLSLNRNMASAAIQTIDARENRALRGARSSSVSQVLSQDDLNSGGVATVLYLHQTELFVANVGDAQAMLIQNNAQYKFLTTKHDPAYPRERERIRNAGGYVSRQGKLNDVLEVSRAFGYFQLMPSVIAAPHTLQVTLNDTDEMIVLASKEFWEFVTPDLAVDVARSEKADVMLAAQKLRDLAMAYGANNKIMVMAMGISDLRKRNNSRLRGTSLSMQPSYGQEDQLFPSRIRRRNREGVGDSRLARLEEVEPPTGEVAIVFTDIKNSTALWEILPSAMRSAIQMHNELMRRQLRLIGGYEVKTEGDAFMVSFPTCTSALLWCFSCQSHLLDLAWPTEIVDTVHCQEKYDADGNMIYRGLSVRMGIHWGKPVCEQDPITRRMDYFGPMVNRASRISAVADGGQISVSSDFIGEIQRTLEAYADDRSSSTGSDDTINEDAIGNEIRRELRQLSSQGFEVKDLGEKKLKGLENPEYVYLMYPHSLAGRLTVPPGSDKSAEAGQGNEPGTLGKNSELNINPDSVWQLWDLALRLEMLCSTLESPEKAQGLNKPELSLLNRMKNQGGEISDAFMMNLLDHQVTRIETCTNTLQIRHMIKPLKGGDTLYDHARPIAEVMIDISKALKEFADFKKENPDYTSMKEDLRTLREHMKALEESGVLG</sequence>
<dbReference type="EC" id="4.6.1.1" evidence="5"/>
<feature type="compositionally biased region" description="Polar residues" evidence="17">
    <location>
        <begin position="209"/>
        <end position="222"/>
    </location>
</feature>
<dbReference type="Proteomes" id="UP000606974">
    <property type="component" value="Unassembled WGS sequence"/>
</dbReference>
<dbReference type="Pfam" id="PF23010">
    <property type="entry name" value="RA_3"/>
    <property type="match status" value="1"/>
</dbReference>
<dbReference type="GO" id="GO:0004016">
    <property type="term" value="F:adenylate cyclase activity"/>
    <property type="evidence" value="ECO:0007669"/>
    <property type="project" value="UniProtKB-EC"/>
</dbReference>
<dbReference type="Pfam" id="PF08509">
    <property type="entry name" value="Ad_cyc_g-alpha"/>
    <property type="match status" value="1"/>
</dbReference>
<dbReference type="SMART" id="SM00314">
    <property type="entry name" value="RA"/>
    <property type="match status" value="1"/>
</dbReference>
<feature type="compositionally biased region" description="Polar residues" evidence="17">
    <location>
        <begin position="1070"/>
        <end position="1085"/>
    </location>
</feature>
<dbReference type="PROSITE" id="PS51450">
    <property type="entry name" value="LRR"/>
    <property type="match status" value="4"/>
</dbReference>
<evidence type="ECO:0000259" key="19">
    <source>
        <dbReference type="PROSITE" id="PS50200"/>
    </source>
</evidence>
<dbReference type="SMART" id="SM00789">
    <property type="entry name" value="Ad_cyc_g-alpha"/>
    <property type="match status" value="1"/>
</dbReference>
<dbReference type="Pfam" id="PF00211">
    <property type="entry name" value="Guanylate_cyc"/>
    <property type="match status" value="1"/>
</dbReference>
<evidence type="ECO:0000256" key="14">
    <source>
        <dbReference type="ARBA" id="ARBA00023239"/>
    </source>
</evidence>
<dbReference type="SUPFAM" id="SSF81606">
    <property type="entry name" value="PP2C-like"/>
    <property type="match status" value="1"/>
</dbReference>
<feature type="compositionally biased region" description="Basic and acidic residues" evidence="17">
    <location>
        <begin position="158"/>
        <end position="169"/>
    </location>
</feature>
<evidence type="ECO:0000256" key="10">
    <source>
        <dbReference type="ARBA" id="ARBA00022741"/>
    </source>
</evidence>
<dbReference type="FunFam" id="3.60.40.10:FF:000055">
    <property type="entry name" value="Adenylate cyclase AcyA"/>
    <property type="match status" value="1"/>
</dbReference>
<comment type="caution">
    <text evidence="21">The sequence shown here is derived from an EMBL/GenBank/DDBJ whole genome shotgun (WGS) entry which is preliminary data.</text>
</comment>
<dbReference type="InterPro" id="IPR055071">
    <property type="entry name" value="RA_PHLPP-like"/>
</dbReference>
<evidence type="ECO:0000256" key="13">
    <source>
        <dbReference type="ARBA" id="ARBA00022998"/>
    </source>
</evidence>
<dbReference type="Gene3D" id="3.60.40.10">
    <property type="entry name" value="PPM-type phosphatase domain"/>
    <property type="match status" value="1"/>
</dbReference>
<evidence type="ECO:0000259" key="18">
    <source>
        <dbReference type="PROSITE" id="PS50125"/>
    </source>
</evidence>
<dbReference type="FunFam" id="3.80.10.10:FF:000408">
    <property type="entry name" value="Adenylate cyclase"/>
    <property type="match status" value="1"/>
</dbReference>
<feature type="domain" description="Ras-associating" evidence="19">
    <location>
        <begin position="580"/>
        <end position="671"/>
    </location>
</feature>
<feature type="compositionally biased region" description="Basic and acidic residues" evidence="17">
    <location>
        <begin position="360"/>
        <end position="379"/>
    </location>
</feature>
<keyword evidence="13" id="KW-0115">cAMP biosynthesis</keyword>
<dbReference type="InterPro" id="IPR003591">
    <property type="entry name" value="Leu-rich_rpt_typical-subtyp"/>
</dbReference>
<dbReference type="InterPro" id="IPR050333">
    <property type="entry name" value="SLRP"/>
</dbReference>
<name>A0A8H7AT78_9EURO</name>
<evidence type="ECO:0000256" key="4">
    <source>
        <dbReference type="ARBA" id="ARBA00005381"/>
    </source>
</evidence>
<dbReference type="GO" id="GO:0005524">
    <property type="term" value="F:ATP binding"/>
    <property type="evidence" value="ECO:0007669"/>
    <property type="project" value="UniProtKB-KW"/>
</dbReference>
<evidence type="ECO:0000256" key="15">
    <source>
        <dbReference type="ARBA" id="ARBA00032597"/>
    </source>
</evidence>
<dbReference type="InterPro" id="IPR001611">
    <property type="entry name" value="Leu-rich_rpt"/>
</dbReference>
<dbReference type="CDD" id="cd07302">
    <property type="entry name" value="CHD"/>
    <property type="match status" value="1"/>
</dbReference>
<evidence type="ECO:0000313" key="21">
    <source>
        <dbReference type="EMBL" id="KAF7513124.1"/>
    </source>
</evidence>
<dbReference type="SUPFAM" id="SSF55073">
    <property type="entry name" value="Nucleotide cyclase"/>
    <property type="match status" value="1"/>
</dbReference>
<dbReference type="SUPFAM" id="SSF52058">
    <property type="entry name" value="L domain-like"/>
    <property type="match status" value="2"/>
</dbReference>
<dbReference type="InterPro" id="IPR001054">
    <property type="entry name" value="A/G_cyclase"/>
</dbReference>
<dbReference type="SUPFAM" id="SSF52075">
    <property type="entry name" value="Outer arm dynein light chain 1"/>
    <property type="match status" value="1"/>
</dbReference>
<dbReference type="Gene3D" id="3.10.20.90">
    <property type="entry name" value="Phosphatidylinositol 3-kinase Catalytic Subunit, Chain A, domain 1"/>
    <property type="match status" value="1"/>
</dbReference>
<feature type="compositionally biased region" description="Basic and acidic residues" evidence="17">
    <location>
        <begin position="391"/>
        <end position="405"/>
    </location>
</feature>
<dbReference type="SMART" id="SM00332">
    <property type="entry name" value="PP2Cc"/>
    <property type="match status" value="1"/>
</dbReference>
<feature type="compositionally biased region" description="Basic residues" evidence="17">
    <location>
        <begin position="287"/>
        <end position="298"/>
    </location>
</feature>
<evidence type="ECO:0000256" key="9">
    <source>
        <dbReference type="ARBA" id="ARBA00022737"/>
    </source>
</evidence>
<evidence type="ECO:0000256" key="2">
    <source>
        <dbReference type="ARBA" id="ARBA00001946"/>
    </source>
</evidence>
<keyword evidence="8" id="KW-0479">Metal-binding</keyword>
<dbReference type="SMART" id="SM00364">
    <property type="entry name" value="LRR_BAC"/>
    <property type="match status" value="7"/>
</dbReference>